<evidence type="ECO:0000313" key="2">
    <source>
        <dbReference type="EMBL" id="RIX51395.1"/>
    </source>
</evidence>
<name>A0A3A1UT18_9BACL</name>
<evidence type="ECO:0000313" key="3">
    <source>
        <dbReference type="Proteomes" id="UP000266482"/>
    </source>
</evidence>
<feature type="transmembrane region" description="Helical" evidence="1">
    <location>
        <begin position="130"/>
        <end position="148"/>
    </location>
</feature>
<proteinExistence type="predicted"/>
<feature type="transmembrane region" description="Helical" evidence="1">
    <location>
        <begin position="31"/>
        <end position="49"/>
    </location>
</feature>
<gene>
    <name evidence="2" type="ORF">D3P08_15860</name>
</gene>
<comment type="caution">
    <text evidence="2">The sequence shown here is derived from an EMBL/GenBank/DDBJ whole genome shotgun (WGS) entry which is preliminary data.</text>
</comment>
<keyword evidence="1" id="KW-0472">Membrane</keyword>
<keyword evidence="3" id="KW-1185">Reference proteome</keyword>
<feature type="transmembrane region" description="Helical" evidence="1">
    <location>
        <begin position="70"/>
        <end position="89"/>
    </location>
</feature>
<keyword evidence="1" id="KW-1133">Transmembrane helix</keyword>
<dbReference type="AlphaFoldDB" id="A0A3A1UT18"/>
<dbReference type="EMBL" id="QXQA01000010">
    <property type="protein sequence ID" value="RIX51395.1"/>
    <property type="molecule type" value="Genomic_DNA"/>
</dbReference>
<dbReference type="Proteomes" id="UP000266482">
    <property type="component" value="Unassembled WGS sequence"/>
</dbReference>
<feature type="transmembrane region" description="Helical" evidence="1">
    <location>
        <begin position="7"/>
        <end position="25"/>
    </location>
</feature>
<evidence type="ECO:0000256" key="1">
    <source>
        <dbReference type="SAM" id="Phobius"/>
    </source>
</evidence>
<sequence length="163" mass="19648">MSIKSRWLINVAMVVLSWLTLPLMSSRSLKRFLPATVLILIVEMIHARFGKKKKWWAFYQKTDSILFNEFPFQIGPFFVTSLWLLKWTYGNLKNFLLANVVNNAFFAFGVTEIGQRIKWYKLVKFNRFEFFLYFYQKAFLLYFFQYLFEKRRSLTLPKGKMKG</sequence>
<dbReference type="RefSeq" id="WP_119600688.1">
    <property type="nucleotide sequence ID" value="NZ_QXQA01000010.1"/>
</dbReference>
<reference evidence="2 3" key="1">
    <citation type="submission" date="2018-09" db="EMBL/GenBank/DDBJ databases">
        <title>Paenibacillus aracenensis nov. sp. isolated from a cave in southern Spain.</title>
        <authorList>
            <person name="Jurado V."/>
            <person name="Gutierrez-Patricio S."/>
            <person name="Gonzalez-Pimentel J.L."/>
            <person name="Miller A.Z."/>
            <person name="Laiz L."/>
            <person name="Saiz-Jimenez C."/>
        </authorList>
    </citation>
    <scope>NUCLEOTIDE SEQUENCE [LARGE SCALE GENOMIC DNA]</scope>
    <source>
        <strain evidence="2 3">DSM 22867</strain>
    </source>
</reference>
<accession>A0A3A1UT18</accession>
<organism evidence="2 3">
    <name type="scientific">Paenibacillus nanensis</name>
    <dbReference type="NCBI Taxonomy" id="393251"/>
    <lineage>
        <taxon>Bacteria</taxon>
        <taxon>Bacillati</taxon>
        <taxon>Bacillota</taxon>
        <taxon>Bacilli</taxon>
        <taxon>Bacillales</taxon>
        <taxon>Paenibacillaceae</taxon>
        <taxon>Paenibacillus</taxon>
    </lineage>
</organism>
<dbReference type="OrthoDB" id="1683771at2"/>
<protein>
    <submittedName>
        <fullName evidence="2">Uncharacterized protein</fullName>
    </submittedName>
</protein>
<keyword evidence="1" id="KW-0812">Transmembrane</keyword>